<feature type="transmembrane region" description="Helical" evidence="1">
    <location>
        <begin position="6"/>
        <end position="26"/>
    </location>
</feature>
<name>A0A1F5Z1Q2_9BACT</name>
<comment type="caution">
    <text evidence="2">The sequence shown here is derived from an EMBL/GenBank/DDBJ whole genome shotgun (WGS) entry which is preliminary data.</text>
</comment>
<sequence>MKNDLPFAHLGILILLLLIAVNLLIIDLKLFYPGSSVLFSDIKSDSKSNSIEDLIRNSISGVPSDSCPVSCLDLITQTASAAAIGSPDLTSGQTAQSAPIAQTVQPKAKEYFIPLGQGQTSKNSWDDIIATETLIDPASYGTIKEAYFIVSMKNTTENGSAEAQLYNVTDGYPVYGSHIVMNSKEQTLSSSSFALPQQAKLFRVRLKSTLSFPVSLDNARLKIIAY</sequence>
<evidence type="ECO:0000313" key="2">
    <source>
        <dbReference type="EMBL" id="OGG06295.1"/>
    </source>
</evidence>
<protein>
    <submittedName>
        <fullName evidence="2">Uncharacterized protein</fullName>
    </submittedName>
</protein>
<organism evidence="2 3">
    <name type="scientific">Candidatus Gottesmanbacteria bacterium RIFCSPHIGHO2_01_FULL_40_15</name>
    <dbReference type="NCBI Taxonomy" id="1798376"/>
    <lineage>
        <taxon>Bacteria</taxon>
        <taxon>Candidatus Gottesmaniibacteriota</taxon>
    </lineage>
</organism>
<gene>
    <name evidence="2" type="ORF">A2777_05270</name>
</gene>
<accession>A0A1F5Z1Q2</accession>
<keyword evidence="1" id="KW-0812">Transmembrane</keyword>
<proteinExistence type="predicted"/>
<dbReference type="AlphaFoldDB" id="A0A1F5Z1Q2"/>
<dbReference type="Proteomes" id="UP000177354">
    <property type="component" value="Unassembled WGS sequence"/>
</dbReference>
<reference evidence="2 3" key="1">
    <citation type="journal article" date="2016" name="Nat. Commun.">
        <title>Thousands of microbial genomes shed light on interconnected biogeochemical processes in an aquifer system.</title>
        <authorList>
            <person name="Anantharaman K."/>
            <person name="Brown C.T."/>
            <person name="Hug L.A."/>
            <person name="Sharon I."/>
            <person name="Castelle C.J."/>
            <person name="Probst A.J."/>
            <person name="Thomas B.C."/>
            <person name="Singh A."/>
            <person name="Wilkins M.J."/>
            <person name="Karaoz U."/>
            <person name="Brodie E.L."/>
            <person name="Williams K.H."/>
            <person name="Hubbard S.S."/>
            <person name="Banfield J.F."/>
        </authorList>
    </citation>
    <scope>NUCLEOTIDE SEQUENCE [LARGE SCALE GENOMIC DNA]</scope>
</reference>
<evidence type="ECO:0000313" key="3">
    <source>
        <dbReference type="Proteomes" id="UP000177354"/>
    </source>
</evidence>
<keyword evidence="1" id="KW-0472">Membrane</keyword>
<evidence type="ECO:0000256" key="1">
    <source>
        <dbReference type="SAM" id="Phobius"/>
    </source>
</evidence>
<dbReference type="EMBL" id="MFJF01000017">
    <property type="protein sequence ID" value="OGG06295.1"/>
    <property type="molecule type" value="Genomic_DNA"/>
</dbReference>
<keyword evidence="1" id="KW-1133">Transmembrane helix</keyword>